<dbReference type="AlphaFoldDB" id="A0A0A9EUS0"/>
<name>A0A0A9EUS0_ARUDO</name>
<organism evidence="1">
    <name type="scientific">Arundo donax</name>
    <name type="common">Giant reed</name>
    <name type="synonym">Donax arundinaceus</name>
    <dbReference type="NCBI Taxonomy" id="35708"/>
    <lineage>
        <taxon>Eukaryota</taxon>
        <taxon>Viridiplantae</taxon>
        <taxon>Streptophyta</taxon>
        <taxon>Embryophyta</taxon>
        <taxon>Tracheophyta</taxon>
        <taxon>Spermatophyta</taxon>
        <taxon>Magnoliopsida</taxon>
        <taxon>Liliopsida</taxon>
        <taxon>Poales</taxon>
        <taxon>Poaceae</taxon>
        <taxon>PACMAD clade</taxon>
        <taxon>Arundinoideae</taxon>
        <taxon>Arundineae</taxon>
        <taxon>Arundo</taxon>
    </lineage>
</organism>
<dbReference type="EMBL" id="GBRH01195152">
    <property type="protein sequence ID" value="JAE02744.1"/>
    <property type="molecule type" value="Transcribed_RNA"/>
</dbReference>
<proteinExistence type="predicted"/>
<reference evidence="1" key="2">
    <citation type="journal article" date="2015" name="Data Brief">
        <title>Shoot transcriptome of the giant reed, Arundo donax.</title>
        <authorList>
            <person name="Barrero R.A."/>
            <person name="Guerrero F.D."/>
            <person name="Moolhuijzen P."/>
            <person name="Goolsby J.A."/>
            <person name="Tidwell J."/>
            <person name="Bellgard S.E."/>
            <person name="Bellgard M.I."/>
        </authorList>
    </citation>
    <scope>NUCLEOTIDE SEQUENCE</scope>
    <source>
        <tissue evidence="1">Shoot tissue taken approximately 20 cm above the soil surface</tissue>
    </source>
</reference>
<accession>A0A0A9EUS0</accession>
<reference evidence="1" key="1">
    <citation type="submission" date="2014-09" db="EMBL/GenBank/DDBJ databases">
        <authorList>
            <person name="Magalhaes I.L.F."/>
            <person name="Oliveira U."/>
            <person name="Santos F.R."/>
            <person name="Vidigal T.H.D.A."/>
            <person name="Brescovit A.D."/>
            <person name="Santos A.J."/>
        </authorList>
    </citation>
    <scope>NUCLEOTIDE SEQUENCE</scope>
    <source>
        <tissue evidence="1">Shoot tissue taken approximately 20 cm above the soil surface</tissue>
    </source>
</reference>
<evidence type="ECO:0000313" key="1">
    <source>
        <dbReference type="EMBL" id="JAE02744.1"/>
    </source>
</evidence>
<sequence>MTKKLMMMASTSPKLT</sequence>
<protein>
    <submittedName>
        <fullName evidence="1">Uncharacterized protein</fullName>
    </submittedName>
</protein>